<dbReference type="SUPFAM" id="SSF56349">
    <property type="entry name" value="DNA breaking-rejoining enzymes"/>
    <property type="match status" value="1"/>
</dbReference>
<reference evidence="3" key="1">
    <citation type="journal article" date="2020" name="mSystems">
        <title>Genome- and Community-Level Interaction Insights into Carbon Utilization and Element Cycling Functions of Hydrothermarchaeota in Hydrothermal Sediment.</title>
        <authorList>
            <person name="Zhou Z."/>
            <person name="Liu Y."/>
            <person name="Xu W."/>
            <person name="Pan J."/>
            <person name="Luo Z.H."/>
            <person name="Li M."/>
        </authorList>
    </citation>
    <scope>NUCLEOTIDE SEQUENCE [LARGE SCALE GENOMIC DNA]</scope>
    <source>
        <strain evidence="3">HyVt-483</strain>
    </source>
</reference>
<proteinExistence type="predicted"/>
<dbReference type="EMBL" id="DRMH01000071">
    <property type="protein sequence ID" value="HFC97857.1"/>
    <property type="molecule type" value="Genomic_DNA"/>
</dbReference>
<dbReference type="AlphaFoldDB" id="A0A7C3GDZ6"/>
<dbReference type="GO" id="GO:0015074">
    <property type="term" value="P:DNA integration"/>
    <property type="evidence" value="ECO:0007669"/>
    <property type="project" value="InterPro"/>
</dbReference>
<dbReference type="Gene3D" id="1.10.443.10">
    <property type="entry name" value="Intergrase catalytic core"/>
    <property type="match status" value="1"/>
</dbReference>
<feature type="region of interest" description="Disordered" evidence="2">
    <location>
        <begin position="20"/>
        <end position="48"/>
    </location>
</feature>
<dbReference type="GO" id="GO:0006310">
    <property type="term" value="P:DNA recombination"/>
    <property type="evidence" value="ECO:0007669"/>
    <property type="project" value="UniProtKB-KW"/>
</dbReference>
<name>A0A7C3GDZ6_9BACT</name>
<organism evidence="3">
    <name type="scientific">Thermosulfurimonas dismutans</name>
    <dbReference type="NCBI Taxonomy" id="999894"/>
    <lineage>
        <taxon>Bacteria</taxon>
        <taxon>Pseudomonadati</taxon>
        <taxon>Thermodesulfobacteriota</taxon>
        <taxon>Thermodesulfobacteria</taxon>
        <taxon>Thermodesulfobacteriales</taxon>
        <taxon>Thermodesulfobacteriaceae</taxon>
        <taxon>Thermosulfurimonas</taxon>
    </lineage>
</organism>
<dbReference type="Proteomes" id="UP000886043">
    <property type="component" value="Unassembled WGS sequence"/>
</dbReference>
<gene>
    <name evidence="3" type="ORF">ENJ40_05305</name>
</gene>
<evidence type="ECO:0000256" key="1">
    <source>
        <dbReference type="ARBA" id="ARBA00023172"/>
    </source>
</evidence>
<dbReference type="GO" id="GO:0003677">
    <property type="term" value="F:DNA binding"/>
    <property type="evidence" value="ECO:0007669"/>
    <property type="project" value="InterPro"/>
</dbReference>
<evidence type="ECO:0000313" key="3">
    <source>
        <dbReference type="EMBL" id="HFC97857.1"/>
    </source>
</evidence>
<keyword evidence="1" id="KW-0233">DNA recombination</keyword>
<accession>A0A7C3GDZ6</accession>
<sequence>MRTPGGSAAGAGLSGLTLSGLARGKGSGGDPGTRGPVARGGGGQVSPAPNLISVLVQDLGHRWTHYGNDLPRELFKEACRKAGIENPPTLYQAIRHSVAMDLLNSGYTYEAVARLLTFQS</sequence>
<evidence type="ECO:0000256" key="2">
    <source>
        <dbReference type="SAM" id="MobiDB-lite"/>
    </source>
</evidence>
<feature type="compositionally biased region" description="Gly residues" evidence="2">
    <location>
        <begin position="23"/>
        <end position="44"/>
    </location>
</feature>
<dbReference type="InterPro" id="IPR011010">
    <property type="entry name" value="DNA_brk_join_enz"/>
</dbReference>
<dbReference type="InterPro" id="IPR013762">
    <property type="entry name" value="Integrase-like_cat_sf"/>
</dbReference>
<protein>
    <submittedName>
        <fullName evidence="3">Uncharacterized protein</fullName>
    </submittedName>
</protein>
<comment type="caution">
    <text evidence="3">The sequence shown here is derived from an EMBL/GenBank/DDBJ whole genome shotgun (WGS) entry which is preliminary data.</text>
</comment>